<sequence length="97" mass="10626">MTGAGDGGRRRGGGETNQRRLVAADGRRGRWREQQMTPRAGMWRKEQEQGTNARAAADDCKIRDVADESESRDTEQGMTARARAAASAIYGAIARLF</sequence>
<organism evidence="2 3">
    <name type="scientific">Leersia perrieri</name>
    <dbReference type="NCBI Taxonomy" id="77586"/>
    <lineage>
        <taxon>Eukaryota</taxon>
        <taxon>Viridiplantae</taxon>
        <taxon>Streptophyta</taxon>
        <taxon>Embryophyta</taxon>
        <taxon>Tracheophyta</taxon>
        <taxon>Spermatophyta</taxon>
        <taxon>Magnoliopsida</taxon>
        <taxon>Liliopsida</taxon>
        <taxon>Poales</taxon>
        <taxon>Poaceae</taxon>
        <taxon>BOP clade</taxon>
        <taxon>Oryzoideae</taxon>
        <taxon>Oryzeae</taxon>
        <taxon>Oryzinae</taxon>
        <taxon>Leersia</taxon>
    </lineage>
</organism>
<reference evidence="2 3" key="1">
    <citation type="submission" date="2012-08" db="EMBL/GenBank/DDBJ databases">
        <title>Oryza genome evolution.</title>
        <authorList>
            <person name="Wing R.A."/>
        </authorList>
    </citation>
    <scope>NUCLEOTIDE SEQUENCE</scope>
</reference>
<evidence type="ECO:0000313" key="3">
    <source>
        <dbReference type="Proteomes" id="UP000032180"/>
    </source>
</evidence>
<feature type="region of interest" description="Disordered" evidence="1">
    <location>
        <begin position="1"/>
        <end position="57"/>
    </location>
</feature>
<reference evidence="3" key="2">
    <citation type="submission" date="2013-12" db="EMBL/GenBank/DDBJ databases">
        <authorList>
            <person name="Yu Y."/>
            <person name="Lee S."/>
            <person name="de Baynast K."/>
            <person name="Wissotski M."/>
            <person name="Liu L."/>
            <person name="Talag J."/>
            <person name="Goicoechea J."/>
            <person name="Angelova A."/>
            <person name="Jetty R."/>
            <person name="Kudrna D."/>
            <person name="Golser W."/>
            <person name="Rivera L."/>
            <person name="Zhang J."/>
            <person name="Wing R."/>
        </authorList>
    </citation>
    <scope>NUCLEOTIDE SEQUENCE</scope>
</reference>
<dbReference type="EnsemblPlants" id="LPERR03G18840.1">
    <property type="protein sequence ID" value="LPERR03G18840.1"/>
    <property type="gene ID" value="LPERR03G18840"/>
</dbReference>
<dbReference type="AlphaFoldDB" id="A0A0D9VVF4"/>
<evidence type="ECO:0000256" key="1">
    <source>
        <dbReference type="SAM" id="MobiDB-lite"/>
    </source>
</evidence>
<dbReference type="Proteomes" id="UP000032180">
    <property type="component" value="Chromosome 3"/>
</dbReference>
<dbReference type="HOGENOM" id="CLU_2349811_0_0_1"/>
<dbReference type="Gramene" id="LPERR03G18840.1">
    <property type="protein sequence ID" value="LPERR03G18840.1"/>
    <property type="gene ID" value="LPERR03G18840"/>
</dbReference>
<keyword evidence="3" id="KW-1185">Reference proteome</keyword>
<accession>A0A0D9VVF4</accession>
<proteinExistence type="predicted"/>
<evidence type="ECO:0000313" key="2">
    <source>
        <dbReference type="EnsemblPlants" id="LPERR03G18840.1"/>
    </source>
</evidence>
<name>A0A0D9VVF4_9ORYZ</name>
<reference evidence="2" key="3">
    <citation type="submission" date="2015-04" db="UniProtKB">
        <authorList>
            <consortium name="EnsemblPlants"/>
        </authorList>
    </citation>
    <scope>IDENTIFICATION</scope>
</reference>
<protein>
    <submittedName>
        <fullName evidence="2">Uncharacterized protein</fullName>
    </submittedName>
</protein>